<proteinExistence type="predicted"/>
<dbReference type="SUPFAM" id="SSF51735">
    <property type="entry name" value="NAD(P)-binding Rossmann-fold domains"/>
    <property type="match status" value="1"/>
</dbReference>
<protein>
    <submittedName>
        <fullName evidence="1">Uncharacterized protein</fullName>
    </submittedName>
</protein>
<dbReference type="Pfam" id="PF00106">
    <property type="entry name" value="adh_short"/>
    <property type="match status" value="1"/>
</dbReference>
<accession>A0A2D6YNG5</accession>
<organism evidence="1 2">
    <name type="scientific">SAR324 cluster bacterium</name>
    <dbReference type="NCBI Taxonomy" id="2024889"/>
    <lineage>
        <taxon>Bacteria</taxon>
        <taxon>Deltaproteobacteria</taxon>
        <taxon>SAR324 cluster</taxon>
    </lineage>
</organism>
<reference evidence="2" key="1">
    <citation type="submission" date="2017-09" db="EMBL/GenBank/DDBJ databases">
        <title>The Reconstruction of 2,631 Draft Metagenome-Assembled Genomes from the Global Oceans.</title>
        <authorList>
            <person name="Tully B.J."/>
            <person name="Graham E.D."/>
            <person name="Heidelberg J.F."/>
        </authorList>
    </citation>
    <scope>NUCLEOTIDE SEQUENCE [LARGE SCALE GENOMIC DNA]</scope>
</reference>
<dbReference type="Proteomes" id="UP000226525">
    <property type="component" value="Unassembled WGS sequence"/>
</dbReference>
<gene>
    <name evidence="1" type="ORF">CMN54_14965</name>
</gene>
<comment type="caution">
    <text evidence="1">The sequence shown here is derived from an EMBL/GenBank/DDBJ whole genome shotgun (WGS) entry which is preliminary data.</text>
</comment>
<dbReference type="InterPro" id="IPR002347">
    <property type="entry name" value="SDR_fam"/>
</dbReference>
<name>A0A2D6YNG5_9DELT</name>
<dbReference type="InterPro" id="IPR036291">
    <property type="entry name" value="NAD(P)-bd_dom_sf"/>
</dbReference>
<sequence length="63" mass="7508">MEKLRINTIEHRHAYRPYKTLLAKMLQQRRGRIFNIVNTRAFQTNPDVLAYAASKAYVLHYSE</sequence>
<evidence type="ECO:0000313" key="1">
    <source>
        <dbReference type="EMBL" id="MAH64709.1"/>
    </source>
</evidence>
<dbReference type="AlphaFoldDB" id="A0A2D6YNG5"/>
<dbReference type="Gene3D" id="3.40.50.720">
    <property type="entry name" value="NAD(P)-binding Rossmann-like Domain"/>
    <property type="match status" value="1"/>
</dbReference>
<dbReference type="EMBL" id="NZEX01000182">
    <property type="protein sequence ID" value="MAH64709.1"/>
    <property type="molecule type" value="Genomic_DNA"/>
</dbReference>
<evidence type="ECO:0000313" key="2">
    <source>
        <dbReference type="Proteomes" id="UP000226525"/>
    </source>
</evidence>